<sequence length="100" mass="11220">MYFWKNFDHEALTRQIHLGLVVALVITAVSSCPAIHQSEAASPQSAGYLGRLDAWYLDLPQGNSDARSRKIRCAPAKVLHTPLHPHYIRHVHTSHDAPLF</sequence>
<evidence type="ECO:0000313" key="1">
    <source>
        <dbReference type="EMBL" id="KDR11308.1"/>
    </source>
</evidence>
<keyword evidence="2" id="KW-1185">Reference proteome</keyword>
<protein>
    <submittedName>
        <fullName evidence="1">Uncharacterized protein</fullName>
    </submittedName>
</protein>
<organism evidence="1 2">
    <name type="scientific">Zootermopsis nevadensis</name>
    <name type="common">Dampwood termite</name>
    <dbReference type="NCBI Taxonomy" id="136037"/>
    <lineage>
        <taxon>Eukaryota</taxon>
        <taxon>Metazoa</taxon>
        <taxon>Ecdysozoa</taxon>
        <taxon>Arthropoda</taxon>
        <taxon>Hexapoda</taxon>
        <taxon>Insecta</taxon>
        <taxon>Pterygota</taxon>
        <taxon>Neoptera</taxon>
        <taxon>Polyneoptera</taxon>
        <taxon>Dictyoptera</taxon>
        <taxon>Blattodea</taxon>
        <taxon>Blattoidea</taxon>
        <taxon>Termitoidae</taxon>
        <taxon>Termopsidae</taxon>
        <taxon>Zootermopsis</taxon>
    </lineage>
</organism>
<dbReference type="AlphaFoldDB" id="A0A067QPE6"/>
<name>A0A067QPE6_ZOONE</name>
<proteinExistence type="predicted"/>
<evidence type="ECO:0000313" key="2">
    <source>
        <dbReference type="Proteomes" id="UP000027135"/>
    </source>
</evidence>
<dbReference type="Proteomes" id="UP000027135">
    <property type="component" value="Unassembled WGS sequence"/>
</dbReference>
<dbReference type="EMBL" id="KK853104">
    <property type="protein sequence ID" value="KDR11308.1"/>
    <property type="molecule type" value="Genomic_DNA"/>
</dbReference>
<accession>A0A067QPE6</accession>
<gene>
    <name evidence="1" type="ORF">L798_14951</name>
</gene>
<reference evidence="1 2" key="1">
    <citation type="journal article" date="2014" name="Nat. Commun.">
        <title>Molecular traces of alternative social organization in a termite genome.</title>
        <authorList>
            <person name="Terrapon N."/>
            <person name="Li C."/>
            <person name="Robertson H.M."/>
            <person name="Ji L."/>
            <person name="Meng X."/>
            <person name="Booth W."/>
            <person name="Chen Z."/>
            <person name="Childers C.P."/>
            <person name="Glastad K.M."/>
            <person name="Gokhale K."/>
            <person name="Gowin J."/>
            <person name="Gronenberg W."/>
            <person name="Hermansen R.A."/>
            <person name="Hu H."/>
            <person name="Hunt B.G."/>
            <person name="Huylmans A.K."/>
            <person name="Khalil S.M."/>
            <person name="Mitchell R.D."/>
            <person name="Munoz-Torres M.C."/>
            <person name="Mustard J.A."/>
            <person name="Pan H."/>
            <person name="Reese J.T."/>
            <person name="Scharf M.E."/>
            <person name="Sun F."/>
            <person name="Vogel H."/>
            <person name="Xiao J."/>
            <person name="Yang W."/>
            <person name="Yang Z."/>
            <person name="Yang Z."/>
            <person name="Zhou J."/>
            <person name="Zhu J."/>
            <person name="Brent C.S."/>
            <person name="Elsik C.G."/>
            <person name="Goodisman M.A."/>
            <person name="Liberles D.A."/>
            <person name="Roe R.M."/>
            <person name="Vargo E.L."/>
            <person name="Vilcinskas A."/>
            <person name="Wang J."/>
            <person name="Bornberg-Bauer E."/>
            <person name="Korb J."/>
            <person name="Zhang G."/>
            <person name="Liebig J."/>
        </authorList>
    </citation>
    <scope>NUCLEOTIDE SEQUENCE [LARGE SCALE GENOMIC DNA]</scope>
    <source>
        <tissue evidence="1">Whole organism</tissue>
    </source>
</reference>
<dbReference type="InParanoid" id="A0A067QPE6"/>
<dbReference type="PROSITE" id="PS51257">
    <property type="entry name" value="PROKAR_LIPOPROTEIN"/>
    <property type="match status" value="1"/>
</dbReference>